<reference evidence="1" key="1">
    <citation type="journal article" date="2020" name="New Phytol.">
        <title>Comparative genomics reveals dynamic genome evolution in host specialist ectomycorrhizal fungi.</title>
        <authorList>
            <person name="Lofgren L.A."/>
            <person name="Nguyen N.H."/>
            <person name="Vilgalys R."/>
            <person name="Ruytinx J."/>
            <person name="Liao H.L."/>
            <person name="Branco S."/>
            <person name="Kuo A."/>
            <person name="LaButti K."/>
            <person name="Lipzen A."/>
            <person name="Andreopoulos W."/>
            <person name="Pangilinan J."/>
            <person name="Riley R."/>
            <person name="Hundley H."/>
            <person name="Na H."/>
            <person name="Barry K."/>
            <person name="Grigoriev I.V."/>
            <person name="Stajich J.E."/>
            <person name="Kennedy P.G."/>
        </authorList>
    </citation>
    <scope>NUCLEOTIDE SEQUENCE</scope>
    <source>
        <strain evidence="1">DOB743</strain>
    </source>
</reference>
<proteinExistence type="predicted"/>
<evidence type="ECO:0000313" key="1">
    <source>
        <dbReference type="EMBL" id="KAG1766485.1"/>
    </source>
</evidence>
<comment type="caution">
    <text evidence="1">The sequence shown here is derived from an EMBL/GenBank/DDBJ whole genome shotgun (WGS) entry which is preliminary data.</text>
</comment>
<name>A0A9P6ZII1_9AGAM</name>
<gene>
    <name evidence="1" type="ORF">EV702DRAFT_980823</name>
</gene>
<organism evidence="1 2">
    <name type="scientific">Suillus placidus</name>
    <dbReference type="NCBI Taxonomy" id="48579"/>
    <lineage>
        <taxon>Eukaryota</taxon>
        <taxon>Fungi</taxon>
        <taxon>Dikarya</taxon>
        <taxon>Basidiomycota</taxon>
        <taxon>Agaricomycotina</taxon>
        <taxon>Agaricomycetes</taxon>
        <taxon>Agaricomycetidae</taxon>
        <taxon>Boletales</taxon>
        <taxon>Suillineae</taxon>
        <taxon>Suillaceae</taxon>
        <taxon>Suillus</taxon>
    </lineage>
</organism>
<accession>A0A9P6ZII1</accession>
<dbReference type="OrthoDB" id="10261556at2759"/>
<evidence type="ECO:0000313" key="2">
    <source>
        <dbReference type="Proteomes" id="UP000714275"/>
    </source>
</evidence>
<protein>
    <recommendedName>
        <fullName evidence="3">Helicase ATP-binding domain-containing protein</fullName>
    </recommendedName>
</protein>
<keyword evidence="2" id="KW-1185">Reference proteome</keyword>
<dbReference type="Proteomes" id="UP000714275">
    <property type="component" value="Unassembled WGS sequence"/>
</dbReference>
<dbReference type="AlphaFoldDB" id="A0A9P6ZII1"/>
<sequence length="97" mass="10718">VHVDEAHNISTAGLSHHRKQAFQPAYSKLGEPHVLLCKGTSFQALPATFPSHILSTVQHELMMSWDHISLALSINHANIMYATTLLVNFVTFAILTV</sequence>
<evidence type="ECO:0008006" key="3">
    <source>
        <dbReference type="Google" id="ProtNLM"/>
    </source>
</evidence>
<dbReference type="InterPro" id="IPR027417">
    <property type="entry name" value="P-loop_NTPase"/>
</dbReference>
<dbReference type="Gene3D" id="3.40.50.300">
    <property type="entry name" value="P-loop containing nucleotide triphosphate hydrolases"/>
    <property type="match status" value="1"/>
</dbReference>
<dbReference type="EMBL" id="JABBWD010000095">
    <property type="protein sequence ID" value="KAG1766485.1"/>
    <property type="molecule type" value="Genomic_DNA"/>
</dbReference>
<feature type="non-terminal residue" evidence="1">
    <location>
        <position position="1"/>
    </location>
</feature>